<protein>
    <submittedName>
        <fullName evidence="1">Uncharacterized protein</fullName>
    </submittedName>
</protein>
<proteinExistence type="predicted"/>
<evidence type="ECO:0000313" key="1">
    <source>
        <dbReference type="EMBL" id="KAF7503079.1"/>
    </source>
</evidence>
<sequence>MTGPRQPSQEEQHHVCLLGVVPLFDLFQIHIPSQLVRHFGTKVKKKVIFSNRVILSHLISLQWRSRAWRVPAANAMCE</sequence>
<organism evidence="1 2">
    <name type="scientific">Endocarpon pusillum</name>
    <dbReference type="NCBI Taxonomy" id="364733"/>
    <lineage>
        <taxon>Eukaryota</taxon>
        <taxon>Fungi</taxon>
        <taxon>Dikarya</taxon>
        <taxon>Ascomycota</taxon>
        <taxon>Pezizomycotina</taxon>
        <taxon>Eurotiomycetes</taxon>
        <taxon>Chaetothyriomycetidae</taxon>
        <taxon>Verrucariales</taxon>
        <taxon>Verrucariaceae</taxon>
        <taxon>Endocarpon</taxon>
    </lineage>
</organism>
<dbReference type="Proteomes" id="UP000606974">
    <property type="component" value="Unassembled WGS sequence"/>
</dbReference>
<dbReference type="AlphaFoldDB" id="A0A8H7DXL1"/>
<reference evidence="1" key="1">
    <citation type="submission" date="2020-02" db="EMBL/GenBank/DDBJ databases">
        <authorList>
            <person name="Palmer J.M."/>
        </authorList>
    </citation>
    <scope>NUCLEOTIDE SEQUENCE</scope>
    <source>
        <strain evidence="1">EPUS1.4</strain>
        <tissue evidence="1">Thallus</tissue>
    </source>
</reference>
<gene>
    <name evidence="1" type="ORF">GJ744_004326</name>
</gene>
<evidence type="ECO:0000313" key="2">
    <source>
        <dbReference type="Proteomes" id="UP000606974"/>
    </source>
</evidence>
<comment type="caution">
    <text evidence="1">The sequence shown here is derived from an EMBL/GenBank/DDBJ whole genome shotgun (WGS) entry which is preliminary data.</text>
</comment>
<name>A0A8H7DXL1_9EURO</name>
<accession>A0A8H7DXL1</accession>
<dbReference type="EMBL" id="JAACFV010000198">
    <property type="protein sequence ID" value="KAF7503079.1"/>
    <property type="molecule type" value="Genomic_DNA"/>
</dbReference>
<keyword evidence="2" id="KW-1185">Reference proteome</keyword>